<name>A0A7X3JMI7_VIBCL</name>
<dbReference type="Proteomes" id="UP000471242">
    <property type="component" value="Unassembled WGS sequence"/>
</dbReference>
<proteinExistence type="predicted"/>
<sequence>MLDSRRALGAERIHDKCCYPLRVLRLPNGLGRTKGVFSGAIGKRIISLKGTLEQSSELLRVLKQPWICSSIRTVSDEPNVRSSPCGAEYVIFDIPP</sequence>
<gene>
    <name evidence="1" type="ORF">D6U24_10260</name>
</gene>
<comment type="caution">
    <text evidence="1">The sequence shown here is derived from an EMBL/GenBank/DDBJ whole genome shotgun (WGS) entry which is preliminary data.</text>
</comment>
<dbReference type="GO" id="GO:0004812">
    <property type="term" value="F:aminoacyl-tRNA ligase activity"/>
    <property type="evidence" value="ECO:0007669"/>
    <property type="project" value="UniProtKB-KW"/>
</dbReference>
<reference evidence="1 2" key="1">
    <citation type="submission" date="2018-09" db="EMBL/GenBank/DDBJ databases">
        <title>Genomic epidemiology reveals two lineages of Vibrio cholerae that can cause global cholera epidemics despite absence of cholera toxin gene.</title>
        <authorList>
            <person name="Wang H."/>
            <person name="Zen W."/>
            <person name="Yu H."/>
            <person name="Zhang W."/>
            <person name="Pan J."/>
            <person name="Yang C."/>
            <person name="Cui Y."/>
        </authorList>
    </citation>
    <scope>NUCLEOTIDE SEQUENCE [LARGE SCALE GENOMIC DNA]</scope>
    <source>
        <strain evidence="1 2">00-1_S85</strain>
    </source>
</reference>
<evidence type="ECO:0000313" key="2">
    <source>
        <dbReference type="Proteomes" id="UP000471242"/>
    </source>
</evidence>
<accession>A0A7X3JMI7</accession>
<dbReference type="EMBL" id="QZRB01000012">
    <property type="protein sequence ID" value="MVD23741.1"/>
    <property type="molecule type" value="Genomic_DNA"/>
</dbReference>
<protein>
    <submittedName>
        <fullName evidence="1">Lysyl-tRNA synthetase</fullName>
    </submittedName>
</protein>
<organism evidence="1 2">
    <name type="scientific">Vibrio cholerae</name>
    <dbReference type="NCBI Taxonomy" id="666"/>
    <lineage>
        <taxon>Bacteria</taxon>
        <taxon>Pseudomonadati</taxon>
        <taxon>Pseudomonadota</taxon>
        <taxon>Gammaproteobacteria</taxon>
        <taxon>Vibrionales</taxon>
        <taxon>Vibrionaceae</taxon>
        <taxon>Vibrio</taxon>
    </lineage>
</organism>
<dbReference type="AlphaFoldDB" id="A0A7X3JMI7"/>
<keyword evidence="1" id="KW-0030">Aminoacyl-tRNA synthetase</keyword>
<keyword evidence="1" id="KW-0436">Ligase</keyword>
<evidence type="ECO:0000313" key="1">
    <source>
        <dbReference type="EMBL" id="MVD23741.1"/>
    </source>
</evidence>